<reference evidence="4 5" key="1">
    <citation type="journal article" date="2019" name="Emerg. Microbes Infect.">
        <title>Comprehensive subspecies identification of 175 nontuberculous mycobacteria species based on 7547 genomic profiles.</title>
        <authorList>
            <person name="Matsumoto Y."/>
            <person name="Kinjo T."/>
            <person name="Motooka D."/>
            <person name="Nabeya D."/>
            <person name="Jung N."/>
            <person name="Uechi K."/>
            <person name="Horii T."/>
            <person name="Iida T."/>
            <person name="Fujita J."/>
            <person name="Nakamura S."/>
        </authorList>
    </citation>
    <scope>NUCLEOTIDE SEQUENCE [LARGE SCALE GENOMIC DNA]</scope>
    <source>
        <strain evidence="4 5">JCM 13392</strain>
    </source>
</reference>
<evidence type="ECO:0000259" key="2">
    <source>
        <dbReference type="Pfam" id="PF18645"/>
    </source>
</evidence>
<name>A0A7I9WF27_9MYCO</name>
<keyword evidence="5" id="KW-1185">Reference proteome</keyword>
<accession>A0A7I9WF27</accession>
<dbReference type="InterPro" id="IPR040604">
    <property type="entry name" value="DUF5632"/>
</dbReference>
<dbReference type="RefSeq" id="WP_308207315.1">
    <property type="nucleotide sequence ID" value="NZ_BAAAMC010000028.1"/>
</dbReference>
<comment type="caution">
    <text evidence="4">The sequence shown here is derived from an EMBL/GenBank/DDBJ whole genome shotgun (WGS) entry which is preliminary data.</text>
</comment>
<evidence type="ECO:0000256" key="1">
    <source>
        <dbReference type="SAM" id="MobiDB-lite"/>
    </source>
</evidence>
<evidence type="ECO:0000313" key="4">
    <source>
        <dbReference type="EMBL" id="GFG56355.1"/>
    </source>
</evidence>
<feature type="compositionally biased region" description="Basic and acidic residues" evidence="1">
    <location>
        <begin position="210"/>
        <end position="221"/>
    </location>
</feature>
<dbReference type="EMBL" id="BLKT01000003">
    <property type="protein sequence ID" value="GFG56355.1"/>
    <property type="molecule type" value="Genomic_DNA"/>
</dbReference>
<dbReference type="Pfam" id="PF18645">
    <property type="entry name" value="DUF5631"/>
    <property type="match status" value="1"/>
</dbReference>
<protein>
    <recommendedName>
        <fullName evidence="6">Vegetative cell wall protein</fullName>
    </recommendedName>
</protein>
<feature type="region of interest" description="Disordered" evidence="1">
    <location>
        <begin position="200"/>
        <end position="226"/>
    </location>
</feature>
<feature type="domain" description="DUF5632" evidence="3">
    <location>
        <begin position="128"/>
        <end position="207"/>
    </location>
</feature>
<feature type="domain" description="DUF5631" evidence="2">
    <location>
        <begin position="232"/>
        <end position="325"/>
    </location>
</feature>
<sequence length="334" mass="35976">MPTFRMPDDCTPWVLGGVWPAELDHLTADTAPLAEYLRRDLQRIADLANHKLRVLNETVMPPHARAAEQNRVVDAARAFAVQRVASTLRQLSQQTDADTQVLPQLDPPTLAFAAPIMPAEPEEPPAETVEQRLRRMVDSLARQEPGLRWAVGVRADGSTVVVTDLAQGWVPPGIVLPAGTVTPSPAQRAAGLRGLLADTETSARYNPGDPFERGRPAEPDHPPGAVEAPAVESLGRQLCEATRSRDGLPRLTHTLAEAAVAGTGVAEAELDVLRVHLDTARYQLLARYPATDSALLLNCLLLAATTALAAGDHTVANYHFAWFHELTGNHPPGP</sequence>
<evidence type="ECO:0008006" key="6">
    <source>
        <dbReference type="Google" id="ProtNLM"/>
    </source>
</evidence>
<organism evidence="4 5">
    <name type="scientific">Mycolicibacterium murale</name>
    <dbReference type="NCBI Taxonomy" id="182220"/>
    <lineage>
        <taxon>Bacteria</taxon>
        <taxon>Bacillati</taxon>
        <taxon>Actinomycetota</taxon>
        <taxon>Actinomycetes</taxon>
        <taxon>Mycobacteriales</taxon>
        <taxon>Mycobacteriaceae</taxon>
        <taxon>Mycolicibacterium</taxon>
    </lineage>
</organism>
<dbReference type="InterPro" id="IPR040833">
    <property type="entry name" value="DUF5631"/>
</dbReference>
<evidence type="ECO:0000259" key="3">
    <source>
        <dbReference type="Pfam" id="PF18646"/>
    </source>
</evidence>
<gene>
    <name evidence="4" type="ORF">MMUR_04910</name>
</gene>
<dbReference type="Pfam" id="PF18646">
    <property type="entry name" value="DUF5632"/>
    <property type="match status" value="1"/>
</dbReference>
<dbReference type="Proteomes" id="UP000465241">
    <property type="component" value="Unassembled WGS sequence"/>
</dbReference>
<dbReference type="AlphaFoldDB" id="A0A7I9WF27"/>
<evidence type="ECO:0000313" key="5">
    <source>
        <dbReference type="Proteomes" id="UP000465241"/>
    </source>
</evidence>
<proteinExistence type="predicted"/>